<name>A0A4S4G1E1_9ACTN</name>
<accession>A0A4S4G1E1</accession>
<evidence type="ECO:0000256" key="1">
    <source>
        <dbReference type="ARBA" id="ARBA00023015"/>
    </source>
</evidence>
<evidence type="ECO:0000313" key="5">
    <source>
        <dbReference type="EMBL" id="THG37299.1"/>
    </source>
</evidence>
<dbReference type="InterPro" id="IPR000524">
    <property type="entry name" value="Tscrpt_reg_HTH_GntR"/>
</dbReference>
<keyword evidence="3" id="KW-0804">Transcription</keyword>
<dbReference type="SUPFAM" id="SSF46785">
    <property type="entry name" value="Winged helix' DNA-binding domain"/>
    <property type="match status" value="1"/>
</dbReference>
<dbReference type="SMART" id="SM00345">
    <property type="entry name" value="HTH_GNTR"/>
    <property type="match status" value="1"/>
</dbReference>
<evidence type="ECO:0000256" key="3">
    <source>
        <dbReference type="ARBA" id="ARBA00023163"/>
    </source>
</evidence>
<evidence type="ECO:0000256" key="2">
    <source>
        <dbReference type="ARBA" id="ARBA00023125"/>
    </source>
</evidence>
<dbReference type="GO" id="GO:0003677">
    <property type="term" value="F:DNA binding"/>
    <property type="evidence" value="ECO:0007669"/>
    <property type="project" value="UniProtKB-KW"/>
</dbReference>
<dbReference type="CDD" id="cd07377">
    <property type="entry name" value="WHTH_GntR"/>
    <property type="match status" value="1"/>
</dbReference>
<dbReference type="PANTHER" id="PTHR38445:SF7">
    <property type="entry name" value="GNTR-FAMILY TRANSCRIPTIONAL REGULATOR"/>
    <property type="match status" value="1"/>
</dbReference>
<organism evidence="5 6">
    <name type="scientific">Adlercreutzia caecimuris</name>
    <dbReference type="NCBI Taxonomy" id="671266"/>
    <lineage>
        <taxon>Bacteria</taxon>
        <taxon>Bacillati</taxon>
        <taxon>Actinomycetota</taxon>
        <taxon>Coriobacteriia</taxon>
        <taxon>Eggerthellales</taxon>
        <taxon>Eggerthellaceae</taxon>
        <taxon>Adlercreutzia</taxon>
    </lineage>
</organism>
<dbReference type="Pfam" id="PF00392">
    <property type="entry name" value="GntR"/>
    <property type="match status" value="1"/>
</dbReference>
<dbReference type="PROSITE" id="PS50949">
    <property type="entry name" value="HTH_GNTR"/>
    <property type="match status" value="1"/>
</dbReference>
<dbReference type="PANTHER" id="PTHR38445">
    <property type="entry name" value="HTH-TYPE TRANSCRIPTIONAL REPRESSOR YTRA"/>
    <property type="match status" value="1"/>
</dbReference>
<comment type="caution">
    <text evidence="5">The sequence shown here is derived from an EMBL/GenBank/DDBJ whole genome shotgun (WGS) entry which is preliminary data.</text>
</comment>
<gene>
    <name evidence="5" type="ORF">E5986_05930</name>
</gene>
<dbReference type="GO" id="GO:0003700">
    <property type="term" value="F:DNA-binding transcription factor activity"/>
    <property type="evidence" value="ECO:0007669"/>
    <property type="project" value="InterPro"/>
</dbReference>
<evidence type="ECO:0000259" key="4">
    <source>
        <dbReference type="PROSITE" id="PS50949"/>
    </source>
</evidence>
<protein>
    <submittedName>
        <fullName evidence="5">GntR family transcriptional regulator</fullName>
    </submittedName>
</protein>
<dbReference type="EMBL" id="SSTJ01000006">
    <property type="protein sequence ID" value="THG37299.1"/>
    <property type="molecule type" value="Genomic_DNA"/>
</dbReference>
<feature type="domain" description="HTH gntR-type" evidence="4">
    <location>
        <begin position="11"/>
        <end position="79"/>
    </location>
</feature>
<reference evidence="5 6" key="1">
    <citation type="submission" date="2019-04" db="EMBL/GenBank/DDBJ databases">
        <title>Microbes associate with the intestines of laboratory mice.</title>
        <authorList>
            <person name="Navarre W."/>
            <person name="Wong E."/>
            <person name="Huang K.C."/>
            <person name="Tropini C."/>
            <person name="Ng K."/>
            <person name="Yu B."/>
        </authorList>
    </citation>
    <scope>NUCLEOTIDE SEQUENCE [LARGE SCALE GENOMIC DNA]</scope>
    <source>
        <strain evidence="5 6">NM80_B27</strain>
    </source>
</reference>
<dbReference type="InterPro" id="IPR036388">
    <property type="entry name" value="WH-like_DNA-bd_sf"/>
</dbReference>
<evidence type="ECO:0000313" key="6">
    <source>
        <dbReference type="Proteomes" id="UP000308978"/>
    </source>
</evidence>
<dbReference type="Gene3D" id="1.10.10.10">
    <property type="entry name" value="Winged helix-like DNA-binding domain superfamily/Winged helix DNA-binding domain"/>
    <property type="match status" value="1"/>
</dbReference>
<keyword evidence="1" id="KW-0805">Transcription regulation</keyword>
<dbReference type="RefSeq" id="WP_136434197.1">
    <property type="nucleotide sequence ID" value="NZ_JANJZG010000016.1"/>
</dbReference>
<dbReference type="AlphaFoldDB" id="A0A4S4G1E1"/>
<sequence length="124" mass="13237">MDIIIANGSSEPIYEQIARQIKGAIMAGELAEGDPLPSIRALANDLRISVITTKRAYAELEEAGFIDTVQGKGSFVAGGNLELLREERLRQVEAHLARAVAEATAAGIGPADLHAMLDLLLEED</sequence>
<dbReference type="Proteomes" id="UP000308978">
    <property type="component" value="Unassembled WGS sequence"/>
</dbReference>
<proteinExistence type="predicted"/>
<dbReference type="InterPro" id="IPR036390">
    <property type="entry name" value="WH_DNA-bd_sf"/>
</dbReference>
<keyword evidence="2" id="KW-0238">DNA-binding</keyword>